<keyword evidence="1" id="KW-0805">Transcription regulation</keyword>
<gene>
    <name evidence="5" type="ORF">MAQA_01507</name>
</gene>
<organism evidence="5 6">
    <name type="scientific">Listeria aquatica FSL S10-1188</name>
    <dbReference type="NCBI Taxonomy" id="1265818"/>
    <lineage>
        <taxon>Bacteria</taxon>
        <taxon>Bacillati</taxon>
        <taxon>Bacillota</taxon>
        <taxon>Bacilli</taxon>
        <taxon>Bacillales</taxon>
        <taxon>Listeriaceae</taxon>
        <taxon>Listeria</taxon>
    </lineage>
</organism>
<accession>W7BN07</accession>
<dbReference type="InterPro" id="IPR036388">
    <property type="entry name" value="WH-like_DNA-bd_sf"/>
</dbReference>
<keyword evidence="2" id="KW-0238">DNA-binding</keyword>
<feature type="domain" description="HTH marR-type" evidence="4">
    <location>
        <begin position="4"/>
        <end position="137"/>
    </location>
</feature>
<dbReference type="GO" id="GO:0003677">
    <property type="term" value="F:DNA binding"/>
    <property type="evidence" value="ECO:0007669"/>
    <property type="project" value="UniProtKB-KW"/>
</dbReference>
<evidence type="ECO:0000313" key="6">
    <source>
        <dbReference type="Proteomes" id="UP000019246"/>
    </source>
</evidence>
<dbReference type="OrthoDB" id="2600321at2"/>
<dbReference type="Gene3D" id="1.10.10.10">
    <property type="entry name" value="Winged helix-like DNA-binding domain superfamily/Winged helix DNA-binding domain"/>
    <property type="match status" value="1"/>
</dbReference>
<protein>
    <recommendedName>
        <fullName evidence="4">HTH marR-type domain-containing protein</fullName>
    </recommendedName>
</protein>
<dbReference type="InterPro" id="IPR036390">
    <property type="entry name" value="WH_DNA-bd_sf"/>
</dbReference>
<dbReference type="InterPro" id="IPR000835">
    <property type="entry name" value="HTH_MarR-typ"/>
</dbReference>
<dbReference type="PATRIC" id="fig|1265818.5.peg.305"/>
<dbReference type="RefSeq" id="WP_036070537.1">
    <property type="nucleotide sequence ID" value="NZ_AOCG01000002.1"/>
</dbReference>
<reference evidence="5 6" key="1">
    <citation type="journal article" date="2014" name="Int. J. Syst. Evol. Microbiol.">
        <title>Listeria floridensis sp. nov., Listeria aquatica sp. nov., Listeria cornellensis sp. nov., Listeria riparia sp. nov. and Listeria grandensis sp. nov., from agricultural and natural environments.</title>
        <authorList>
            <person name="den Bakker H.C."/>
            <person name="Warchocki S."/>
            <person name="Wright E.M."/>
            <person name="Allred A.F."/>
            <person name="Ahlstrom C."/>
            <person name="Manuel C.S."/>
            <person name="Stasiewicz M.J."/>
            <person name="Burrell A."/>
            <person name="Roof S."/>
            <person name="Strawn L."/>
            <person name="Fortes E.D."/>
            <person name="Nightingale K.K."/>
            <person name="Kephart D."/>
            <person name="Wiedmann M."/>
        </authorList>
    </citation>
    <scope>NUCLEOTIDE SEQUENCE [LARGE SCALE GENOMIC DNA]</scope>
    <source>
        <strain evidence="5 6">FSL S10-1188</strain>
    </source>
</reference>
<dbReference type="PROSITE" id="PS50995">
    <property type="entry name" value="HTH_MARR_2"/>
    <property type="match status" value="1"/>
</dbReference>
<evidence type="ECO:0000256" key="1">
    <source>
        <dbReference type="ARBA" id="ARBA00023015"/>
    </source>
</evidence>
<evidence type="ECO:0000256" key="3">
    <source>
        <dbReference type="ARBA" id="ARBA00023163"/>
    </source>
</evidence>
<keyword evidence="6" id="KW-1185">Reference proteome</keyword>
<keyword evidence="3" id="KW-0804">Transcription</keyword>
<evidence type="ECO:0000259" key="4">
    <source>
        <dbReference type="PROSITE" id="PS50995"/>
    </source>
</evidence>
<dbReference type="EMBL" id="AOCG01000002">
    <property type="protein sequence ID" value="EUJ21388.1"/>
    <property type="molecule type" value="Genomic_DNA"/>
</dbReference>
<proteinExistence type="predicted"/>
<dbReference type="PANTHER" id="PTHR42756">
    <property type="entry name" value="TRANSCRIPTIONAL REGULATOR, MARR"/>
    <property type="match status" value="1"/>
</dbReference>
<dbReference type="SUPFAM" id="SSF46785">
    <property type="entry name" value="Winged helix' DNA-binding domain"/>
    <property type="match status" value="1"/>
</dbReference>
<dbReference type="GO" id="GO:0003700">
    <property type="term" value="F:DNA-binding transcription factor activity"/>
    <property type="evidence" value="ECO:0007669"/>
    <property type="project" value="InterPro"/>
</dbReference>
<evidence type="ECO:0000256" key="2">
    <source>
        <dbReference type="ARBA" id="ARBA00023125"/>
    </source>
</evidence>
<dbReference type="Pfam" id="PF13463">
    <property type="entry name" value="HTH_27"/>
    <property type="match status" value="1"/>
</dbReference>
<sequence length="156" mass="17693">MDKIEELRYLIKAADREGEDIYRKMLTSLHITPSQNEVLKILSFKDGLSISEIGDLLICGSDSPSRIVKRLIDKEYVVKKGNPKDVRKSAIHLTRSGAAILKEATKIEDQFNTRIRTLLADQIDIDLLISVLTKQIEGTKTEQQINQRKKVLASLF</sequence>
<name>W7BN07_9LIST</name>
<dbReference type="STRING" id="1265818.MAQA_01507"/>
<dbReference type="AlphaFoldDB" id="W7BN07"/>
<evidence type="ECO:0000313" key="5">
    <source>
        <dbReference type="EMBL" id="EUJ21388.1"/>
    </source>
</evidence>
<dbReference type="Proteomes" id="UP000019246">
    <property type="component" value="Unassembled WGS sequence"/>
</dbReference>
<dbReference type="PANTHER" id="PTHR42756:SF1">
    <property type="entry name" value="TRANSCRIPTIONAL REPRESSOR OF EMRAB OPERON"/>
    <property type="match status" value="1"/>
</dbReference>
<comment type="caution">
    <text evidence="5">The sequence shown here is derived from an EMBL/GenBank/DDBJ whole genome shotgun (WGS) entry which is preliminary data.</text>
</comment>
<dbReference type="SMART" id="SM00347">
    <property type="entry name" value="HTH_MARR"/>
    <property type="match status" value="1"/>
</dbReference>